<dbReference type="GO" id="GO:0000162">
    <property type="term" value="P:L-tryptophan biosynthetic process"/>
    <property type="evidence" value="ECO:0007669"/>
    <property type="project" value="UniProtKB-UniPathway"/>
</dbReference>
<dbReference type="PANTHER" id="PTHR22854:SF2">
    <property type="entry name" value="INDOLE-3-GLYCEROL-PHOSPHATE SYNTHASE"/>
    <property type="match status" value="1"/>
</dbReference>
<comment type="catalytic activity">
    <reaction evidence="1">
        <text>1-(2-carboxyphenylamino)-1-deoxy-D-ribulose 5-phosphate + H(+) = (1S,2R)-1-C-(indol-3-yl)glycerol 3-phosphate + CO2 + H2O</text>
        <dbReference type="Rhea" id="RHEA:23476"/>
        <dbReference type="ChEBI" id="CHEBI:15377"/>
        <dbReference type="ChEBI" id="CHEBI:15378"/>
        <dbReference type="ChEBI" id="CHEBI:16526"/>
        <dbReference type="ChEBI" id="CHEBI:58613"/>
        <dbReference type="ChEBI" id="CHEBI:58866"/>
        <dbReference type="EC" id="4.1.1.48"/>
    </reaction>
</comment>
<dbReference type="SUPFAM" id="SSF51366">
    <property type="entry name" value="Ribulose-phoshate binding barrel"/>
    <property type="match status" value="1"/>
</dbReference>
<evidence type="ECO:0000313" key="10">
    <source>
        <dbReference type="EMBL" id="SVC52539.1"/>
    </source>
</evidence>
<name>A0A382MUI4_9ZZZZ</name>
<feature type="domain" description="Indole-3-glycerol phosphate synthase" evidence="9">
    <location>
        <begin position="2"/>
        <end position="111"/>
    </location>
</feature>
<dbReference type="GO" id="GO:0004640">
    <property type="term" value="F:phosphoribosylanthranilate isomerase activity"/>
    <property type="evidence" value="ECO:0007669"/>
    <property type="project" value="TreeGrafter"/>
</dbReference>
<dbReference type="UniPathway" id="UPA00035">
    <property type="reaction ID" value="UER00043"/>
</dbReference>
<proteinExistence type="predicted"/>
<dbReference type="PANTHER" id="PTHR22854">
    <property type="entry name" value="TRYPTOPHAN BIOSYNTHESIS PROTEIN"/>
    <property type="match status" value="1"/>
</dbReference>
<protein>
    <recommendedName>
        <fullName evidence="3">indole-3-glycerol-phosphate synthase</fullName>
        <ecNumber evidence="3">4.1.1.48</ecNumber>
    </recommendedName>
</protein>
<evidence type="ECO:0000256" key="2">
    <source>
        <dbReference type="ARBA" id="ARBA00004696"/>
    </source>
</evidence>
<evidence type="ECO:0000259" key="9">
    <source>
        <dbReference type="Pfam" id="PF00218"/>
    </source>
</evidence>
<organism evidence="10">
    <name type="scientific">marine metagenome</name>
    <dbReference type="NCBI Taxonomy" id="408172"/>
    <lineage>
        <taxon>unclassified sequences</taxon>
        <taxon>metagenomes</taxon>
        <taxon>ecological metagenomes</taxon>
    </lineage>
</organism>
<keyword evidence="6" id="KW-0822">Tryptophan biosynthesis</keyword>
<feature type="non-terminal residue" evidence="10">
    <location>
        <position position="1"/>
    </location>
</feature>
<evidence type="ECO:0000256" key="1">
    <source>
        <dbReference type="ARBA" id="ARBA00001633"/>
    </source>
</evidence>
<keyword evidence="7" id="KW-0057">Aromatic amino acid biosynthesis</keyword>
<evidence type="ECO:0000256" key="3">
    <source>
        <dbReference type="ARBA" id="ARBA00012362"/>
    </source>
</evidence>
<dbReference type="EMBL" id="UINC01096010">
    <property type="protein sequence ID" value="SVC52539.1"/>
    <property type="molecule type" value="Genomic_DNA"/>
</dbReference>
<dbReference type="GO" id="GO:0004425">
    <property type="term" value="F:indole-3-glycerol-phosphate synthase activity"/>
    <property type="evidence" value="ECO:0007669"/>
    <property type="project" value="UniProtKB-EC"/>
</dbReference>
<dbReference type="InterPro" id="IPR013785">
    <property type="entry name" value="Aldolase_TIM"/>
</dbReference>
<dbReference type="InterPro" id="IPR045186">
    <property type="entry name" value="Indole-3-glycerol_P_synth"/>
</dbReference>
<sequence>QLTDLLLLGKELGLPALVETHNEWDMEKAFEAKANLIGINNRDLTNGKTDLNIARRLIPMALQEPGNTLVCESGISGREEIEEFEKLGAHAFLIGESLITSKNIPEKLRELSTERGQRDAGLNGQ</sequence>
<comment type="pathway">
    <text evidence="2">Amino-acid biosynthesis; L-tryptophan biosynthesis; L-tryptophan from chorismate: step 4/5.</text>
</comment>
<keyword evidence="4" id="KW-0028">Amino-acid biosynthesis</keyword>
<accession>A0A382MUI4</accession>
<evidence type="ECO:0000256" key="4">
    <source>
        <dbReference type="ARBA" id="ARBA00022605"/>
    </source>
</evidence>
<dbReference type="Pfam" id="PF00218">
    <property type="entry name" value="IGPS"/>
    <property type="match status" value="1"/>
</dbReference>
<keyword evidence="8" id="KW-0456">Lyase</keyword>
<dbReference type="EC" id="4.1.1.48" evidence="3"/>
<keyword evidence="5" id="KW-0210">Decarboxylase</keyword>
<dbReference type="InterPro" id="IPR011060">
    <property type="entry name" value="RibuloseP-bd_barrel"/>
</dbReference>
<gene>
    <name evidence="10" type="ORF">METZ01_LOCUS305393</name>
</gene>
<dbReference type="InterPro" id="IPR013798">
    <property type="entry name" value="Indole-3-glycerol_P_synth_dom"/>
</dbReference>
<evidence type="ECO:0000256" key="7">
    <source>
        <dbReference type="ARBA" id="ARBA00023141"/>
    </source>
</evidence>
<evidence type="ECO:0000256" key="6">
    <source>
        <dbReference type="ARBA" id="ARBA00022822"/>
    </source>
</evidence>
<dbReference type="AlphaFoldDB" id="A0A382MUI4"/>
<evidence type="ECO:0000256" key="8">
    <source>
        <dbReference type="ARBA" id="ARBA00023239"/>
    </source>
</evidence>
<reference evidence="10" key="1">
    <citation type="submission" date="2018-05" db="EMBL/GenBank/DDBJ databases">
        <authorList>
            <person name="Lanie J.A."/>
            <person name="Ng W.-L."/>
            <person name="Kazmierczak K.M."/>
            <person name="Andrzejewski T.M."/>
            <person name="Davidsen T.M."/>
            <person name="Wayne K.J."/>
            <person name="Tettelin H."/>
            <person name="Glass J.I."/>
            <person name="Rusch D."/>
            <person name="Podicherti R."/>
            <person name="Tsui H.-C.T."/>
            <person name="Winkler M.E."/>
        </authorList>
    </citation>
    <scope>NUCLEOTIDE SEQUENCE</scope>
</reference>
<dbReference type="Gene3D" id="3.20.20.70">
    <property type="entry name" value="Aldolase class I"/>
    <property type="match status" value="1"/>
</dbReference>
<evidence type="ECO:0000256" key="5">
    <source>
        <dbReference type="ARBA" id="ARBA00022793"/>
    </source>
</evidence>